<dbReference type="GO" id="GO:0006310">
    <property type="term" value="P:DNA recombination"/>
    <property type="evidence" value="ECO:0007669"/>
    <property type="project" value="UniProtKB-KW"/>
</dbReference>
<dbReference type="GO" id="GO:0015074">
    <property type="term" value="P:DNA integration"/>
    <property type="evidence" value="ECO:0007669"/>
    <property type="project" value="InterPro"/>
</dbReference>
<keyword evidence="1" id="KW-0233">DNA recombination</keyword>
<sequence>MRIKCYADRNGWADNLTDGRKKIGACYIVAERARGARRSCNRLRACRLRLLAHLKRWRRMGAVWAVEYQGGRCGDIKTAWKAICEDAGLDDVTPHTLRHTAITWALQRGARTWDVAGYFGVSVKVIEEVYGHHSPDHQESARAAMDTR</sequence>
<dbReference type="InterPro" id="IPR013762">
    <property type="entry name" value="Integrase-like_cat_sf"/>
</dbReference>
<proteinExistence type="predicted"/>
<dbReference type="Gene3D" id="1.10.443.10">
    <property type="entry name" value="Intergrase catalytic core"/>
    <property type="match status" value="1"/>
</dbReference>
<evidence type="ECO:0000256" key="1">
    <source>
        <dbReference type="ARBA" id="ARBA00023172"/>
    </source>
</evidence>
<protein>
    <submittedName>
        <fullName evidence="2">Uncharacterized protein</fullName>
    </submittedName>
</protein>
<dbReference type="Proteomes" id="UP000273516">
    <property type="component" value="Unassembled WGS sequence"/>
</dbReference>
<name>A0A3M0M9H1_9RHOB</name>
<reference evidence="2 3" key="1">
    <citation type="submission" date="2018-07" db="EMBL/GenBank/DDBJ databases">
        <authorList>
            <person name="Zhang Y."/>
            <person name="Wang L."/>
            <person name="Ma S."/>
        </authorList>
    </citation>
    <scope>NUCLEOTIDE SEQUENCE [LARGE SCALE GENOMIC DNA]</scope>
    <source>
        <strain evidence="2 3">4-2</strain>
    </source>
</reference>
<dbReference type="AlphaFoldDB" id="A0A3M0M9H1"/>
<keyword evidence="3" id="KW-1185">Reference proteome</keyword>
<dbReference type="GO" id="GO:0003677">
    <property type="term" value="F:DNA binding"/>
    <property type="evidence" value="ECO:0007669"/>
    <property type="project" value="InterPro"/>
</dbReference>
<organism evidence="2 3">
    <name type="scientific">Paracoccus alkanivorans</name>
    <dbReference type="NCBI Taxonomy" id="2116655"/>
    <lineage>
        <taxon>Bacteria</taxon>
        <taxon>Pseudomonadati</taxon>
        <taxon>Pseudomonadota</taxon>
        <taxon>Alphaproteobacteria</taxon>
        <taxon>Rhodobacterales</taxon>
        <taxon>Paracoccaceae</taxon>
        <taxon>Paracoccus</taxon>
    </lineage>
</organism>
<evidence type="ECO:0000313" key="3">
    <source>
        <dbReference type="Proteomes" id="UP000273516"/>
    </source>
</evidence>
<dbReference type="InterPro" id="IPR011010">
    <property type="entry name" value="DNA_brk_join_enz"/>
</dbReference>
<gene>
    <name evidence="2" type="ORF">C9E81_13410</name>
</gene>
<evidence type="ECO:0000313" key="2">
    <source>
        <dbReference type="EMBL" id="RMC34171.1"/>
    </source>
</evidence>
<comment type="caution">
    <text evidence="2">The sequence shown here is derived from an EMBL/GenBank/DDBJ whole genome shotgun (WGS) entry which is preliminary data.</text>
</comment>
<dbReference type="EMBL" id="QOKZ01000005">
    <property type="protein sequence ID" value="RMC34171.1"/>
    <property type="molecule type" value="Genomic_DNA"/>
</dbReference>
<accession>A0A3M0M9H1</accession>
<dbReference type="SUPFAM" id="SSF56349">
    <property type="entry name" value="DNA breaking-rejoining enzymes"/>
    <property type="match status" value="1"/>
</dbReference>